<evidence type="ECO:0000313" key="4">
    <source>
        <dbReference type="Proteomes" id="UP001286313"/>
    </source>
</evidence>
<dbReference type="EMBL" id="JAWQEG010000678">
    <property type="protein sequence ID" value="KAK3886700.1"/>
    <property type="molecule type" value="Genomic_DNA"/>
</dbReference>
<dbReference type="Proteomes" id="UP001286313">
    <property type="component" value="Unassembled WGS sequence"/>
</dbReference>
<proteinExistence type="predicted"/>
<feature type="region of interest" description="Disordered" evidence="1">
    <location>
        <begin position="171"/>
        <end position="192"/>
    </location>
</feature>
<accession>A0AAE1G564</accession>
<dbReference type="EMBL" id="JAWQEG010000678">
    <property type="protein sequence ID" value="KAK3886694.1"/>
    <property type="molecule type" value="Genomic_DNA"/>
</dbReference>
<gene>
    <name evidence="2" type="ORF">Pcinc_009160</name>
    <name evidence="3" type="ORF">Pcinc_009166</name>
</gene>
<reference evidence="2" key="1">
    <citation type="submission" date="2023-10" db="EMBL/GenBank/DDBJ databases">
        <title>Genome assemblies of two species of porcelain crab, Petrolisthes cinctipes and Petrolisthes manimaculis (Anomura: Porcellanidae).</title>
        <authorList>
            <person name="Angst P."/>
        </authorList>
    </citation>
    <scope>NUCLEOTIDE SEQUENCE</scope>
    <source>
        <strain evidence="2">PB745_01</strain>
        <tissue evidence="2">Gill</tissue>
    </source>
</reference>
<comment type="caution">
    <text evidence="2">The sequence shown here is derived from an EMBL/GenBank/DDBJ whole genome shotgun (WGS) entry which is preliminary data.</text>
</comment>
<name>A0AAE1G564_PETCI</name>
<evidence type="ECO:0000313" key="2">
    <source>
        <dbReference type="EMBL" id="KAK3886694.1"/>
    </source>
</evidence>
<protein>
    <submittedName>
        <fullName evidence="2">Uncharacterized protein</fullName>
    </submittedName>
</protein>
<organism evidence="2 4">
    <name type="scientific">Petrolisthes cinctipes</name>
    <name type="common">Flat porcelain crab</name>
    <dbReference type="NCBI Taxonomy" id="88211"/>
    <lineage>
        <taxon>Eukaryota</taxon>
        <taxon>Metazoa</taxon>
        <taxon>Ecdysozoa</taxon>
        <taxon>Arthropoda</taxon>
        <taxon>Crustacea</taxon>
        <taxon>Multicrustacea</taxon>
        <taxon>Malacostraca</taxon>
        <taxon>Eumalacostraca</taxon>
        <taxon>Eucarida</taxon>
        <taxon>Decapoda</taxon>
        <taxon>Pleocyemata</taxon>
        <taxon>Anomura</taxon>
        <taxon>Galatheoidea</taxon>
        <taxon>Porcellanidae</taxon>
        <taxon>Petrolisthes</taxon>
    </lineage>
</organism>
<dbReference type="AlphaFoldDB" id="A0AAE1G564"/>
<evidence type="ECO:0000313" key="3">
    <source>
        <dbReference type="EMBL" id="KAK3886700.1"/>
    </source>
</evidence>
<feature type="compositionally biased region" description="Polar residues" evidence="1">
    <location>
        <begin position="180"/>
        <end position="192"/>
    </location>
</feature>
<keyword evidence="4" id="KW-1185">Reference proteome</keyword>
<sequence>MSSPGILDLGCYNYSTLLLRATTTPRYNHVQQLLHATSTSHNNPTLLVRATTTPRHYLQATIDVYNPPLLLQSSTPLMTPFLSQPSFLRPRITRSELVGLIYAFIKSNQFLYTFTTHLLGYRYPFHITGHTHQPTTASAAHTHANSRRRQLEALTKKIDLLQAPPQHHQQQWATPILQLPPTQRLPSTATRQ</sequence>
<evidence type="ECO:0000256" key="1">
    <source>
        <dbReference type="SAM" id="MobiDB-lite"/>
    </source>
</evidence>